<protein>
    <submittedName>
        <fullName evidence="3">Uncharacterized protein</fullName>
    </submittedName>
</protein>
<sequence length="320" mass="35300">SPERFPKKVVLHNLNHPETCSTTVKICQSPTQSSASYLFHTTTTIVAARSTLLLGIFMHSGLSPSLSKFFFLYTIITQYDILLLQLYFILGKYTGDDEQLLVPTSCKSCTDVIAMRNSRKCDKCGYHPNKPASTPPSRSSSSSHKEDPVLNKILDKLNKLDNVEKHQNEMNNQLSESKSSLEKGMTDIEKSLELLKEIPALINRVTVVEGNVAALRSEQEKIKAKLEQLLISGAGSSSSPSNAPALCTETIQQFREANTRIQAQLDSVTSSQAKLSAELVITGLTFSETTSLRHLAYAALRPLDAELTERDIISVRSLGR</sequence>
<feature type="non-terminal residue" evidence="3">
    <location>
        <position position="1"/>
    </location>
</feature>
<evidence type="ECO:0000256" key="1">
    <source>
        <dbReference type="SAM" id="MobiDB-lite"/>
    </source>
</evidence>
<proteinExistence type="predicted"/>
<dbReference type="Proteomes" id="UP000215335">
    <property type="component" value="Unassembled WGS sequence"/>
</dbReference>
<evidence type="ECO:0000256" key="2">
    <source>
        <dbReference type="SAM" id="Phobius"/>
    </source>
</evidence>
<evidence type="ECO:0000313" key="3">
    <source>
        <dbReference type="EMBL" id="OXU19548.1"/>
    </source>
</evidence>
<feature type="transmembrane region" description="Helical" evidence="2">
    <location>
        <begin position="37"/>
        <end position="58"/>
    </location>
</feature>
<feature type="non-terminal residue" evidence="3">
    <location>
        <position position="320"/>
    </location>
</feature>
<accession>A0A232EMJ8</accession>
<keyword evidence="4" id="KW-1185">Reference proteome</keyword>
<feature type="compositionally biased region" description="Low complexity" evidence="1">
    <location>
        <begin position="131"/>
        <end position="142"/>
    </location>
</feature>
<keyword evidence="2" id="KW-0472">Membrane</keyword>
<keyword evidence="2" id="KW-0812">Transmembrane</keyword>
<gene>
    <name evidence="3" type="ORF">TSAR_003798</name>
</gene>
<keyword evidence="2" id="KW-1133">Transmembrane helix</keyword>
<feature type="transmembrane region" description="Helical" evidence="2">
    <location>
        <begin position="70"/>
        <end position="90"/>
    </location>
</feature>
<comment type="caution">
    <text evidence="3">The sequence shown here is derived from an EMBL/GenBank/DDBJ whole genome shotgun (WGS) entry which is preliminary data.</text>
</comment>
<dbReference type="EMBL" id="NNAY01003361">
    <property type="protein sequence ID" value="OXU19548.1"/>
    <property type="molecule type" value="Genomic_DNA"/>
</dbReference>
<evidence type="ECO:0000313" key="4">
    <source>
        <dbReference type="Proteomes" id="UP000215335"/>
    </source>
</evidence>
<organism evidence="3 4">
    <name type="scientific">Trichomalopsis sarcophagae</name>
    <dbReference type="NCBI Taxonomy" id="543379"/>
    <lineage>
        <taxon>Eukaryota</taxon>
        <taxon>Metazoa</taxon>
        <taxon>Ecdysozoa</taxon>
        <taxon>Arthropoda</taxon>
        <taxon>Hexapoda</taxon>
        <taxon>Insecta</taxon>
        <taxon>Pterygota</taxon>
        <taxon>Neoptera</taxon>
        <taxon>Endopterygota</taxon>
        <taxon>Hymenoptera</taxon>
        <taxon>Apocrita</taxon>
        <taxon>Proctotrupomorpha</taxon>
        <taxon>Chalcidoidea</taxon>
        <taxon>Pteromalidae</taxon>
        <taxon>Pteromalinae</taxon>
        <taxon>Trichomalopsis</taxon>
    </lineage>
</organism>
<name>A0A232EMJ8_9HYME</name>
<dbReference type="AlphaFoldDB" id="A0A232EMJ8"/>
<feature type="region of interest" description="Disordered" evidence="1">
    <location>
        <begin position="124"/>
        <end position="147"/>
    </location>
</feature>
<reference evidence="3 4" key="1">
    <citation type="journal article" date="2017" name="Curr. Biol.">
        <title>The Evolution of Venom by Co-option of Single-Copy Genes.</title>
        <authorList>
            <person name="Martinson E.O."/>
            <person name="Mrinalini"/>
            <person name="Kelkar Y.D."/>
            <person name="Chang C.H."/>
            <person name="Werren J.H."/>
        </authorList>
    </citation>
    <scope>NUCLEOTIDE SEQUENCE [LARGE SCALE GENOMIC DNA]</scope>
    <source>
        <strain evidence="3 4">Alberta</strain>
        <tissue evidence="3">Whole body</tissue>
    </source>
</reference>